<sequence>MTHKIALIGFGNVGQGVVRLIKEKESLLKQVYQSEFEVVSISDLHKGSLHCENGLNIDDVLHSIKQNGTLHYYPDHEGLVRGLSSEDTIKKTNADTIVEMTYTNVHTGQPAIDHCKLAFNHKRHVVMTNKGPVALAKQELEALAKENGVTIFYEGAVMSGTPAIRMPKMTLSGNEFLSVKGILNGTTNYILTQMENGSAYEEALSSAQELGYAEADPTSDVGGFDVLYKVLILASELFGVSLKKEEVPCVGISEITQADIKQAKAEGKRWKLIGAIEKTESGVEAYVRPLKLPLSDPLSSISGATNAITYDCDVSGPITLVGAGAGIKETAFAVLIDLLHLNKKLRWTVEEG</sequence>
<dbReference type="RefSeq" id="WP_317120852.1">
    <property type="nucleotide sequence ID" value="NZ_JAWJBA010000001.1"/>
</dbReference>
<proteinExistence type="inferred from homology"/>
<reference evidence="7 8" key="1">
    <citation type="submission" date="2023-10" db="EMBL/GenBank/DDBJ databases">
        <title>Screening of Alkalihalobacillus lindianensis BZ-TG-R113 and Its Alleviation of Salt Stress on Rapeseed Growth.</title>
        <authorList>
            <person name="Zhao B."/>
            <person name="Guo T."/>
        </authorList>
    </citation>
    <scope>NUCLEOTIDE SEQUENCE [LARGE SCALE GENOMIC DNA]</scope>
    <source>
        <strain evidence="7 8">BZ-TG-R113</strain>
    </source>
</reference>
<dbReference type="GO" id="GO:0004412">
    <property type="term" value="F:homoserine dehydrogenase activity"/>
    <property type="evidence" value="ECO:0007669"/>
    <property type="project" value="UniProtKB-EC"/>
</dbReference>
<dbReference type="PROSITE" id="PS01042">
    <property type="entry name" value="HOMOSER_DHGENASE"/>
    <property type="match status" value="1"/>
</dbReference>
<dbReference type="InterPro" id="IPR001342">
    <property type="entry name" value="HDH_cat"/>
</dbReference>
<keyword evidence="4" id="KW-0791">Threonine biosynthesis</keyword>
<dbReference type="SUPFAM" id="SSF55347">
    <property type="entry name" value="Glyceraldehyde-3-phosphate dehydrogenase-like, C-terminal domain"/>
    <property type="match status" value="1"/>
</dbReference>
<comment type="catalytic activity">
    <reaction evidence="4">
        <text>L-homoserine + NADP(+) = L-aspartate 4-semialdehyde + NADPH + H(+)</text>
        <dbReference type="Rhea" id="RHEA:15761"/>
        <dbReference type="ChEBI" id="CHEBI:15378"/>
        <dbReference type="ChEBI" id="CHEBI:57476"/>
        <dbReference type="ChEBI" id="CHEBI:57783"/>
        <dbReference type="ChEBI" id="CHEBI:58349"/>
        <dbReference type="ChEBI" id="CHEBI:537519"/>
        <dbReference type="EC" id="1.1.1.3"/>
    </reaction>
</comment>
<keyword evidence="3 4" id="KW-0560">Oxidoreductase</keyword>
<dbReference type="PANTHER" id="PTHR43331:SF1">
    <property type="entry name" value="HOMOSERINE DEHYDROGENASE"/>
    <property type="match status" value="1"/>
</dbReference>
<gene>
    <name evidence="7" type="ORF">RYX56_04065</name>
</gene>
<dbReference type="Proteomes" id="UP001287282">
    <property type="component" value="Unassembled WGS sequence"/>
</dbReference>
<dbReference type="InterPro" id="IPR036291">
    <property type="entry name" value="NAD(P)-bd_dom_sf"/>
</dbReference>
<evidence type="ECO:0000256" key="1">
    <source>
        <dbReference type="ARBA" id="ARBA00006753"/>
    </source>
</evidence>
<evidence type="ECO:0000256" key="3">
    <source>
        <dbReference type="ARBA" id="ARBA00023002"/>
    </source>
</evidence>
<keyword evidence="8" id="KW-1185">Reference proteome</keyword>
<accession>A0ABU3X6W2</accession>
<dbReference type="EMBL" id="JAWJBA010000001">
    <property type="protein sequence ID" value="MDV2683548.1"/>
    <property type="molecule type" value="Genomic_DNA"/>
</dbReference>
<dbReference type="EC" id="1.1.1.3" evidence="2 4"/>
<dbReference type="SUPFAM" id="SSF51735">
    <property type="entry name" value="NAD(P)-binding Rossmann-fold domains"/>
    <property type="match status" value="1"/>
</dbReference>
<comment type="caution">
    <text evidence="7">The sequence shown here is derived from an EMBL/GenBank/DDBJ whole genome shotgun (WGS) entry which is preliminary data.</text>
</comment>
<dbReference type="Gene3D" id="3.30.360.10">
    <property type="entry name" value="Dihydrodipicolinate Reductase, domain 2"/>
    <property type="match status" value="1"/>
</dbReference>
<dbReference type="PIRSF" id="PIRSF036497">
    <property type="entry name" value="HDH_short"/>
    <property type="match status" value="1"/>
</dbReference>
<organism evidence="7 8">
    <name type="scientific">Alkalihalophilus lindianensis</name>
    <dbReference type="NCBI Taxonomy" id="1630542"/>
    <lineage>
        <taxon>Bacteria</taxon>
        <taxon>Bacillati</taxon>
        <taxon>Bacillota</taxon>
        <taxon>Bacilli</taxon>
        <taxon>Bacillales</taxon>
        <taxon>Bacillaceae</taxon>
        <taxon>Alkalihalophilus</taxon>
    </lineage>
</organism>
<comment type="similarity">
    <text evidence="1 5">Belongs to the homoserine dehydrogenase family.</text>
</comment>
<feature type="domain" description="Homoserine dehydrogenase catalytic" evidence="6">
    <location>
        <begin position="162"/>
        <end position="339"/>
    </location>
</feature>
<keyword evidence="4" id="KW-0486">Methionine biosynthesis</keyword>
<evidence type="ECO:0000313" key="7">
    <source>
        <dbReference type="EMBL" id="MDV2683548.1"/>
    </source>
</evidence>
<dbReference type="PANTHER" id="PTHR43331">
    <property type="entry name" value="HOMOSERINE DEHYDROGENASE"/>
    <property type="match status" value="1"/>
</dbReference>
<dbReference type="Pfam" id="PF00742">
    <property type="entry name" value="Homoserine_dh"/>
    <property type="match status" value="1"/>
</dbReference>
<dbReference type="Gene3D" id="3.40.50.720">
    <property type="entry name" value="NAD(P)-binding Rossmann-like Domain"/>
    <property type="match status" value="1"/>
</dbReference>
<evidence type="ECO:0000313" key="8">
    <source>
        <dbReference type="Proteomes" id="UP001287282"/>
    </source>
</evidence>
<evidence type="ECO:0000256" key="2">
    <source>
        <dbReference type="ARBA" id="ARBA00013213"/>
    </source>
</evidence>
<protein>
    <recommendedName>
        <fullName evidence="2 4">Homoserine dehydrogenase</fullName>
        <ecNumber evidence="2 4">1.1.1.3</ecNumber>
    </recommendedName>
</protein>
<dbReference type="InterPro" id="IPR022697">
    <property type="entry name" value="HDH_short"/>
</dbReference>
<comment type="pathway">
    <text evidence="4">Amino-acid biosynthesis; L-methionine biosynthesis via de novo pathway; L-homoserine from L-aspartate: step 3/3.</text>
</comment>
<dbReference type="NCBIfam" id="NF004912">
    <property type="entry name" value="PRK06270.1"/>
    <property type="match status" value="1"/>
</dbReference>
<evidence type="ECO:0000256" key="5">
    <source>
        <dbReference type="RuleBase" id="RU004171"/>
    </source>
</evidence>
<keyword evidence="4" id="KW-0028">Amino-acid biosynthesis</keyword>
<name>A0ABU3X6W2_9BACI</name>
<evidence type="ECO:0000259" key="6">
    <source>
        <dbReference type="Pfam" id="PF00742"/>
    </source>
</evidence>
<dbReference type="NCBIfam" id="NF004976">
    <property type="entry name" value="PRK06349.1"/>
    <property type="match status" value="1"/>
</dbReference>
<evidence type="ECO:0000256" key="4">
    <source>
        <dbReference type="RuleBase" id="RU000579"/>
    </source>
</evidence>
<keyword evidence="4" id="KW-0521">NADP</keyword>
<dbReference type="InterPro" id="IPR019811">
    <property type="entry name" value="HDH_CS"/>
</dbReference>
<comment type="pathway">
    <text evidence="4">Amino-acid biosynthesis; L-threonine biosynthesis; L-threonine from L-aspartate: step 3/5.</text>
</comment>